<evidence type="ECO:0000259" key="7">
    <source>
        <dbReference type="Pfam" id="PF00557"/>
    </source>
</evidence>
<dbReference type="Pfam" id="PF00557">
    <property type="entry name" value="Peptidase_M24"/>
    <property type="match status" value="1"/>
</dbReference>
<dbReference type="Pfam" id="PF01321">
    <property type="entry name" value="Creatinase_N"/>
    <property type="match status" value="1"/>
</dbReference>
<dbReference type="InterPro" id="IPR050422">
    <property type="entry name" value="X-Pro_aminopeptidase_P"/>
</dbReference>
<protein>
    <submittedName>
        <fullName evidence="10">Xaa-Pro aminopeptidase</fullName>
        <ecNumber evidence="10">3.4.11.9</ecNumber>
    </submittedName>
</protein>
<dbReference type="EC" id="3.4.11.9" evidence="10"/>
<feature type="domain" description="Peptidase M24" evidence="7">
    <location>
        <begin position="344"/>
        <end position="563"/>
    </location>
</feature>
<evidence type="ECO:0000256" key="6">
    <source>
        <dbReference type="RuleBase" id="RU000590"/>
    </source>
</evidence>
<keyword evidence="3 6" id="KW-0479">Metal-binding</keyword>
<evidence type="ECO:0000313" key="10">
    <source>
        <dbReference type="EMBL" id="WFD39764.1"/>
    </source>
</evidence>
<dbReference type="InterPro" id="IPR029149">
    <property type="entry name" value="Creatin/AminoP/Spt16_N"/>
</dbReference>
<dbReference type="Gene3D" id="3.40.350.10">
    <property type="entry name" value="Creatinase/prolidase N-terminal domain"/>
    <property type="match status" value="2"/>
</dbReference>
<evidence type="ECO:0000259" key="8">
    <source>
        <dbReference type="Pfam" id="PF01321"/>
    </source>
</evidence>
<evidence type="ECO:0000256" key="2">
    <source>
        <dbReference type="ARBA" id="ARBA00008766"/>
    </source>
</evidence>
<accession>A0AAF0JBC1</accession>
<dbReference type="Pfam" id="PF16188">
    <property type="entry name" value="Peptidase_M24_C"/>
    <property type="match status" value="1"/>
</dbReference>
<gene>
    <name evidence="10" type="ORF">MJAP1_002745</name>
</gene>
<dbReference type="InterPro" id="IPR036005">
    <property type="entry name" value="Creatinase/aminopeptidase-like"/>
</dbReference>
<keyword evidence="10" id="KW-0031">Aminopeptidase</keyword>
<dbReference type="PROSITE" id="PS00491">
    <property type="entry name" value="PROLINE_PEPTIDASE"/>
    <property type="match status" value="1"/>
</dbReference>
<dbReference type="InterPro" id="IPR000994">
    <property type="entry name" value="Pept_M24"/>
</dbReference>
<evidence type="ECO:0000256" key="5">
    <source>
        <dbReference type="ARBA" id="ARBA00023211"/>
    </source>
</evidence>
<feature type="domain" description="Peptidase M24 C-terminal" evidence="9">
    <location>
        <begin position="574"/>
        <end position="631"/>
    </location>
</feature>
<dbReference type="InterPro" id="IPR001131">
    <property type="entry name" value="Peptidase_M24B_aminopep-P_CS"/>
</dbReference>
<dbReference type="EMBL" id="CP119961">
    <property type="protein sequence ID" value="WFD39764.1"/>
    <property type="molecule type" value="Genomic_DNA"/>
</dbReference>
<comment type="similarity">
    <text evidence="2 6">Belongs to the peptidase M24B family.</text>
</comment>
<dbReference type="Pfam" id="PF16189">
    <property type="entry name" value="Creatinase_N_2"/>
    <property type="match status" value="1"/>
</dbReference>
<sequence length="632" mass="69525">MGCIASRPSATARELDEKRALLGTWASASARAVTDTSERLAALRKLMKEEDLDAYIVPTEDAHGSEYTAACDRRREYITGFTGSAGTAVVLHGSAHLFTDGRYHIQAGQQLDTNWTLHKVGQAHVADWPEWLTDALGDRTRVGIDATLLAYSAAQPLAASLAKRGIQLRYPKANLVDAVWTDRPAPLLTQVYEHKLEYAGVPAAEKIQQLREWLAAQGKNRAYVLSSLDEIAWLLNVRGASIPCNPVFPAYVIVTEKHTTLYADPRLLHKAKAYLEAIPVALAPYDGVWDALAALRAHDMDLYFHERASAALIDAVGPAHATILPPDSVVAMAKACKNETEQQGLRDAYMRDGAAWVRWAAWLDEKMRRNEPVDERQAADAFTAIRAEDPLYAGMQAYDPISAAGPNAALPHYETPEENAPMLDKDAPYLNDSGAQYHDGTIDTTRTVHFGTPTAEQRRAYTRVLQGHLALASARFPAGTTGAQLDMLARQPLFQDGYNFLHGTGHGIGSFLNVHEGPYGFSSSSGGSKTPVALAEGMAISDEPGYYEEGSFGIRIESILLVRQMGTHRGFGGEWLGFELITRVPISTKLVDFAMLSPYEKRWLQTHNDLVKRDLLPLVQDDKRAVRWLKAQ</sequence>
<dbReference type="PANTHER" id="PTHR43763:SF17">
    <property type="entry name" value="AMINOPEPTIDASE P, CYTOPLASMIC-RELATED"/>
    <property type="match status" value="1"/>
</dbReference>
<proteinExistence type="inferred from homology"/>
<dbReference type="Proteomes" id="UP001217754">
    <property type="component" value="Chromosome 4"/>
</dbReference>
<feature type="domain" description="Creatinase N-terminal" evidence="8">
    <location>
        <begin position="39"/>
        <end position="162"/>
    </location>
</feature>
<dbReference type="CDD" id="cd01085">
    <property type="entry name" value="APP"/>
    <property type="match status" value="1"/>
</dbReference>
<dbReference type="FunFam" id="3.40.350.10:FF:000003">
    <property type="entry name" value="Xaa-pro aminopeptidase P"/>
    <property type="match status" value="1"/>
</dbReference>
<keyword evidence="5" id="KW-0464">Manganese</keyword>
<dbReference type="AlphaFoldDB" id="A0AAF0JBC1"/>
<evidence type="ECO:0000256" key="1">
    <source>
        <dbReference type="ARBA" id="ARBA00001936"/>
    </source>
</evidence>
<dbReference type="RefSeq" id="XP_060122661.1">
    <property type="nucleotide sequence ID" value="XM_060266678.1"/>
</dbReference>
<dbReference type="Gene3D" id="3.90.230.10">
    <property type="entry name" value="Creatinase/methionine aminopeptidase superfamily"/>
    <property type="match status" value="1"/>
</dbReference>
<evidence type="ECO:0000256" key="4">
    <source>
        <dbReference type="ARBA" id="ARBA00022801"/>
    </source>
</evidence>
<dbReference type="GeneID" id="85226396"/>
<dbReference type="InterPro" id="IPR000587">
    <property type="entry name" value="Creatinase_N"/>
</dbReference>
<dbReference type="SUPFAM" id="SSF55920">
    <property type="entry name" value="Creatinase/aminopeptidase"/>
    <property type="match status" value="1"/>
</dbReference>
<dbReference type="SUPFAM" id="SSF53092">
    <property type="entry name" value="Creatinase/prolidase N-terminal domain"/>
    <property type="match status" value="1"/>
</dbReference>
<keyword evidence="10" id="KW-0645">Protease</keyword>
<evidence type="ECO:0000313" key="11">
    <source>
        <dbReference type="Proteomes" id="UP001217754"/>
    </source>
</evidence>
<dbReference type="PANTHER" id="PTHR43763">
    <property type="entry name" value="XAA-PRO AMINOPEPTIDASE 1"/>
    <property type="match status" value="1"/>
</dbReference>
<keyword evidence="4 10" id="KW-0378">Hydrolase</keyword>
<dbReference type="FunFam" id="3.90.230.10:FF:000009">
    <property type="entry name" value="xaa-Pro aminopeptidase 2"/>
    <property type="match status" value="1"/>
</dbReference>
<keyword evidence="11" id="KW-1185">Reference proteome</keyword>
<dbReference type="GO" id="GO:0046872">
    <property type="term" value="F:metal ion binding"/>
    <property type="evidence" value="ECO:0007669"/>
    <property type="project" value="UniProtKB-KW"/>
</dbReference>
<comment type="cofactor">
    <cofactor evidence="1">
        <name>Mn(2+)</name>
        <dbReference type="ChEBI" id="CHEBI:29035"/>
    </cofactor>
</comment>
<evidence type="ECO:0000256" key="3">
    <source>
        <dbReference type="ARBA" id="ARBA00022723"/>
    </source>
</evidence>
<dbReference type="GO" id="GO:0070006">
    <property type="term" value="F:metalloaminopeptidase activity"/>
    <property type="evidence" value="ECO:0007669"/>
    <property type="project" value="InterPro"/>
</dbReference>
<dbReference type="InterPro" id="IPR032416">
    <property type="entry name" value="Peptidase_M24_C"/>
</dbReference>
<dbReference type="InterPro" id="IPR033740">
    <property type="entry name" value="Pept_M24B"/>
</dbReference>
<evidence type="ECO:0000259" key="9">
    <source>
        <dbReference type="Pfam" id="PF16188"/>
    </source>
</evidence>
<name>A0AAF0JBC1_9BASI</name>
<reference evidence="10" key="1">
    <citation type="submission" date="2023-03" db="EMBL/GenBank/DDBJ databases">
        <title>Mating type loci evolution in Malassezia.</title>
        <authorList>
            <person name="Coelho M.A."/>
        </authorList>
    </citation>
    <scope>NUCLEOTIDE SEQUENCE</scope>
    <source>
        <strain evidence="10">CBS 9431</strain>
    </source>
</reference>
<organism evidence="10 11">
    <name type="scientific">Malassezia japonica</name>
    <dbReference type="NCBI Taxonomy" id="223818"/>
    <lineage>
        <taxon>Eukaryota</taxon>
        <taxon>Fungi</taxon>
        <taxon>Dikarya</taxon>
        <taxon>Basidiomycota</taxon>
        <taxon>Ustilaginomycotina</taxon>
        <taxon>Malasseziomycetes</taxon>
        <taxon>Malasseziales</taxon>
        <taxon>Malasseziaceae</taxon>
        <taxon>Malassezia</taxon>
    </lineage>
</organism>